<sequence length="189" mass="20156">METYQGSRNLGDGSGTCLSVVEHDDPERVLGNMHVVGSCTQSLSDLTVNLAGLDVQHKTTQGTSGCQQQGGDGGSCELLCRGMERAATRSCWMLSGATPRSSSARRAMAGVGVEDRWWLPQSSSESLWPASPDLADGRLAPRELAEEVGSRRSYGSEGVLAWQSRPSMAGQGHRRDEGCGTTRGRGRRS</sequence>
<dbReference type="EMBL" id="KD274671">
    <property type="protein sequence ID" value="EMS46386.1"/>
    <property type="molecule type" value="Genomic_DNA"/>
</dbReference>
<dbReference type="AlphaFoldDB" id="M7YHX2"/>
<organism evidence="2">
    <name type="scientific">Triticum urartu</name>
    <name type="common">Red wild einkorn</name>
    <name type="synonym">Crithodium urartu</name>
    <dbReference type="NCBI Taxonomy" id="4572"/>
    <lineage>
        <taxon>Eukaryota</taxon>
        <taxon>Viridiplantae</taxon>
        <taxon>Streptophyta</taxon>
        <taxon>Embryophyta</taxon>
        <taxon>Tracheophyta</taxon>
        <taxon>Spermatophyta</taxon>
        <taxon>Magnoliopsida</taxon>
        <taxon>Liliopsida</taxon>
        <taxon>Poales</taxon>
        <taxon>Poaceae</taxon>
        <taxon>BOP clade</taxon>
        <taxon>Pooideae</taxon>
        <taxon>Triticodae</taxon>
        <taxon>Triticeae</taxon>
        <taxon>Triticinae</taxon>
        <taxon>Triticum</taxon>
    </lineage>
</organism>
<feature type="region of interest" description="Disordered" evidence="1">
    <location>
        <begin position="147"/>
        <end position="189"/>
    </location>
</feature>
<evidence type="ECO:0000313" key="2">
    <source>
        <dbReference type="EMBL" id="EMS46386.1"/>
    </source>
</evidence>
<accession>M7YHX2</accession>
<protein>
    <submittedName>
        <fullName evidence="2">Uncharacterized protein</fullName>
    </submittedName>
</protein>
<name>M7YHX2_TRIUA</name>
<evidence type="ECO:0000256" key="1">
    <source>
        <dbReference type="SAM" id="MobiDB-lite"/>
    </source>
</evidence>
<reference evidence="2" key="1">
    <citation type="journal article" date="2013" name="Nature">
        <title>Draft genome of the wheat A-genome progenitor Triticum urartu.</title>
        <authorList>
            <person name="Ling H.Q."/>
            <person name="Zhao S."/>
            <person name="Liu D."/>
            <person name="Wang J."/>
            <person name="Sun H."/>
            <person name="Zhang C."/>
            <person name="Fan H."/>
            <person name="Li D."/>
            <person name="Dong L."/>
            <person name="Tao Y."/>
            <person name="Gao C."/>
            <person name="Wu H."/>
            <person name="Li Y."/>
            <person name="Cui Y."/>
            <person name="Guo X."/>
            <person name="Zheng S."/>
            <person name="Wang B."/>
            <person name="Yu K."/>
            <person name="Liang Q."/>
            <person name="Yang W."/>
            <person name="Lou X."/>
            <person name="Chen J."/>
            <person name="Feng M."/>
            <person name="Jian J."/>
            <person name="Zhang X."/>
            <person name="Luo G."/>
            <person name="Jiang Y."/>
            <person name="Liu J."/>
            <person name="Wang Z."/>
            <person name="Sha Y."/>
            <person name="Zhang B."/>
            <person name="Wu H."/>
            <person name="Tang D."/>
            <person name="Shen Q."/>
            <person name="Xue P."/>
            <person name="Zou S."/>
            <person name="Wang X."/>
            <person name="Liu X."/>
            <person name="Wang F."/>
            <person name="Yang Y."/>
            <person name="An X."/>
            <person name="Dong Z."/>
            <person name="Zhang K."/>
            <person name="Zhang X."/>
            <person name="Luo M.C."/>
            <person name="Dvorak J."/>
            <person name="Tong Y."/>
            <person name="Wang J."/>
            <person name="Yang H."/>
            <person name="Li Z."/>
            <person name="Wang D."/>
            <person name="Zhang A."/>
            <person name="Wang J."/>
        </authorList>
    </citation>
    <scope>NUCLEOTIDE SEQUENCE</scope>
</reference>
<gene>
    <name evidence="2" type="ORF">TRIUR3_21937</name>
</gene>
<proteinExistence type="predicted"/>